<name>A0ABQ0L397_MYCCL</name>
<dbReference type="InterPro" id="IPR013595">
    <property type="entry name" value="Pept_S33_TAP-like_C"/>
</dbReference>
<sequence length="600" mass="63710">MATTHPRELCCSTWMLSLVDSQLTGRGICSARRRKSIQMQPSSGSARGRRFVLLTAASTASAFADFNWTTIEPSTSLNWTACYADGLDCARLIVPLDYASPNTSQTAALALTRFRSTTPSSSYRGPILLNPGGPGGSGVGFAVVYGSEIAGIVGAEYDIVGFDPRGVSFSTPTISWFLNDAERALWYPPNQNTVLPSVNETALGLPYAYTRAQVQSQVAAGRDADVMQFMTTDYTAQDMLSITEAFGFEKLKYWGVSYGTVLGQTFAALFPDKVERVVIDGVLPVDDWYSANLTETMLDTKQVLDAFFESCFEAGPSVCAFHNNASSPSDIATALDDLLSSIQQNPVPAVVSLSEGNAGYGVVDYSLVKNVIFQSLYQPYKEFPALAQALADLAAGNASTIYAASGAQEFTCAPGAAPVNKMFEAGASITCTDVTPNDTLADLQSYYAGMAAISEFADVWVPVRIACAGWKVHRPGQYTGPTGATNTSAPLLVIGNLRDPVTSWPGANETANVLFPGSGFLTYNASGHTSFIAPSTCLYDHVSAYFRNGTLPPAGAVCQPDVQLFGTTNPTNASAADVSRRGVPGLTMGGTRLRKGLFSL</sequence>
<dbReference type="InterPro" id="IPR029058">
    <property type="entry name" value="AB_hydrolase_fold"/>
</dbReference>
<dbReference type="PANTHER" id="PTHR43248">
    <property type="entry name" value="2-SUCCINYL-6-HYDROXY-2,4-CYCLOHEXADIENE-1-CARBOXYLATE SYNTHASE"/>
    <property type="match status" value="1"/>
</dbReference>
<dbReference type="Gene3D" id="3.40.50.1820">
    <property type="entry name" value="alpha/beta hydrolase"/>
    <property type="match status" value="1"/>
</dbReference>
<dbReference type="InterPro" id="IPR051601">
    <property type="entry name" value="Serine_prot/Carboxylest_S33"/>
</dbReference>
<evidence type="ECO:0000313" key="4">
    <source>
        <dbReference type="EMBL" id="GAT44291.1"/>
    </source>
</evidence>
<evidence type="ECO:0000313" key="5">
    <source>
        <dbReference type="Proteomes" id="UP000815677"/>
    </source>
</evidence>
<evidence type="ECO:0000259" key="3">
    <source>
        <dbReference type="Pfam" id="PF08386"/>
    </source>
</evidence>
<organism evidence="4 5">
    <name type="scientific">Mycena chlorophos</name>
    <name type="common">Agaric fungus</name>
    <name type="synonym">Agaricus chlorophos</name>
    <dbReference type="NCBI Taxonomy" id="658473"/>
    <lineage>
        <taxon>Eukaryota</taxon>
        <taxon>Fungi</taxon>
        <taxon>Dikarya</taxon>
        <taxon>Basidiomycota</taxon>
        <taxon>Agaricomycotina</taxon>
        <taxon>Agaricomycetes</taxon>
        <taxon>Agaricomycetidae</taxon>
        <taxon>Agaricales</taxon>
        <taxon>Marasmiineae</taxon>
        <taxon>Mycenaceae</taxon>
        <taxon>Mycena</taxon>
    </lineage>
</organism>
<gene>
    <name evidence="4" type="ORF">MCHLO_01929</name>
</gene>
<reference evidence="4" key="1">
    <citation type="submission" date="2014-09" db="EMBL/GenBank/DDBJ databases">
        <title>Genome sequence of the luminous mushroom Mycena chlorophos for searching fungal bioluminescence genes.</title>
        <authorList>
            <person name="Tanaka Y."/>
            <person name="Kasuga D."/>
            <person name="Oba Y."/>
            <person name="Hase S."/>
            <person name="Sato K."/>
            <person name="Oba Y."/>
            <person name="Sakakibara Y."/>
        </authorList>
    </citation>
    <scope>NUCLEOTIDE SEQUENCE</scope>
</reference>
<dbReference type="EMBL" id="DF839651">
    <property type="protein sequence ID" value="GAT44291.1"/>
    <property type="molecule type" value="Genomic_DNA"/>
</dbReference>
<feature type="domain" description="Peptidase S33 tripeptidyl aminopeptidase-like C-terminal" evidence="3">
    <location>
        <begin position="456"/>
        <end position="558"/>
    </location>
</feature>
<dbReference type="PANTHER" id="PTHR43248:SF25">
    <property type="entry name" value="AB HYDROLASE-1 DOMAIN-CONTAINING PROTEIN-RELATED"/>
    <property type="match status" value="1"/>
</dbReference>
<comment type="similarity">
    <text evidence="1">Belongs to the peptidase S33 family.</text>
</comment>
<accession>A0ABQ0L397</accession>
<proteinExistence type="inferred from homology"/>
<evidence type="ECO:0000256" key="1">
    <source>
        <dbReference type="ARBA" id="ARBA00010088"/>
    </source>
</evidence>
<dbReference type="SUPFAM" id="SSF53474">
    <property type="entry name" value="alpha/beta-Hydrolases"/>
    <property type="match status" value="1"/>
</dbReference>
<evidence type="ECO:0000256" key="2">
    <source>
        <dbReference type="ARBA" id="ARBA00022801"/>
    </source>
</evidence>
<keyword evidence="5" id="KW-1185">Reference proteome</keyword>
<keyword evidence="2" id="KW-0378">Hydrolase</keyword>
<dbReference type="Proteomes" id="UP000815677">
    <property type="component" value="Unassembled WGS sequence"/>
</dbReference>
<protein>
    <recommendedName>
        <fullName evidence="3">Peptidase S33 tripeptidyl aminopeptidase-like C-terminal domain-containing protein</fullName>
    </recommendedName>
</protein>
<dbReference type="Pfam" id="PF08386">
    <property type="entry name" value="Abhydrolase_4"/>
    <property type="match status" value="1"/>
</dbReference>